<gene>
    <name evidence="3" type="ORF">HGG74_15315</name>
</gene>
<dbReference type="AlphaFoldDB" id="A0A7X6K6I7"/>
<dbReference type="Pfam" id="PF13340">
    <property type="entry name" value="DUF4096"/>
    <property type="match status" value="1"/>
</dbReference>
<dbReference type="Pfam" id="PF01609">
    <property type="entry name" value="DDE_Tnp_1"/>
    <property type="match status" value="1"/>
</dbReference>
<evidence type="ECO:0000259" key="1">
    <source>
        <dbReference type="Pfam" id="PF01609"/>
    </source>
</evidence>
<evidence type="ECO:0000313" key="3">
    <source>
        <dbReference type="EMBL" id="NKX55884.1"/>
    </source>
</evidence>
<name>A0A7X6K6I7_9MICC</name>
<dbReference type="NCBIfam" id="NF033580">
    <property type="entry name" value="transpos_IS5_3"/>
    <property type="match status" value="1"/>
</dbReference>
<dbReference type="GO" id="GO:0006313">
    <property type="term" value="P:DNA transposition"/>
    <property type="evidence" value="ECO:0007669"/>
    <property type="project" value="InterPro"/>
</dbReference>
<dbReference type="EMBL" id="JAAZSQ010000017">
    <property type="protein sequence ID" value="NKX55884.1"/>
    <property type="molecule type" value="Genomic_DNA"/>
</dbReference>
<organism evidence="3 4">
    <name type="scientific">Arthrobacter mobilis</name>
    <dbReference type="NCBI Taxonomy" id="2724944"/>
    <lineage>
        <taxon>Bacteria</taxon>
        <taxon>Bacillati</taxon>
        <taxon>Actinomycetota</taxon>
        <taxon>Actinomycetes</taxon>
        <taxon>Micrococcales</taxon>
        <taxon>Micrococcaceae</taxon>
        <taxon>Arthrobacter</taxon>
    </lineage>
</organism>
<dbReference type="InterPro" id="IPR052909">
    <property type="entry name" value="Transposase_6_like"/>
</dbReference>
<comment type="caution">
    <text evidence="3">The sequence shown here is derived from an EMBL/GenBank/DDBJ whole genome shotgun (WGS) entry which is preliminary data.</text>
</comment>
<dbReference type="PANTHER" id="PTHR46637">
    <property type="entry name" value="TIS1421-TRANSPOSASE PROTEIN A"/>
    <property type="match status" value="1"/>
</dbReference>
<reference evidence="3 4" key="1">
    <citation type="submission" date="2020-04" db="EMBL/GenBank/DDBJ databases">
        <title>Arthrobacter sp. nov.</title>
        <authorList>
            <person name="Liu S."/>
        </authorList>
    </citation>
    <scope>NUCLEOTIDE SEQUENCE [LARGE SCALE GENOMIC DNA]</scope>
    <source>
        <strain evidence="3 4">E918</strain>
    </source>
</reference>
<dbReference type="PANTHER" id="PTHR46637:SF1">
    <property type="entry name" value="BLL5188 PROTEIN"/>
    <property type="match status" value="1"/>
</dbReference>
<dbReference type="GO" id="GO:0004803">
    <property type="term" value="F:transposase activity"/>
    <property type="evidence" value="ECO:0007669"/>
    <property type="project" value="InterPro"/>
</dbReference>
<dbReference type="GO" id="GO:0003677">
    <property type="term" value="F:DNA binding"/>
    <property type="evidence" value="ECO:0007669"/>
    <property type="project" value="InterPro"/>
</dbReference>
<sequence>MSRFQVFTDEQWARIQPMLPSSDGQRGRPFRDHRQVVEGIVYRYRCGIAWRDLPAAFGPWQTVWKRHRRLSADGTWDRIHAALLAEADAAGRIDWTVSVDSTINRAHQHAANLPRATGGPANYRKLHEEPSDHAVGRSRGGLSTKIHHACDGKGRPLAFLIGPGQGSDSRMFPHIIDAVRVPRPGGGRDRTRPDAVLGDKAYSSRANRELLRARKIRAVIPEPGDQIANRKRRGSRGGRPVNFDAETYKGRAAVEQSFNLFKQWRGIATRYDKLALTYRAGIALYACLIWLRQ</sequence>
<evidence type="ECO:0000313" key="4">
    <source>
        <dbReference type="Proteomes" id="UP000544090"/>
    </source>
</evidence>
<dbReference type="InterPro" id="IPR002559">
    <property type="entry name" value="Transposase_11"/>
</dbReference>
<keyword evidence="4" id="KW-1185">Reference proteome</keyword>
<feature type="domain" description="Insertion element IS402-like" evidence="2">
    <location>
        <begin position="8"/>
        <end position="80"/>
    </location>
</feature>
<dbReference type="Proteomes" id="UP000544090">
    <property type="component" value="Unassembled WGS sequence"/>
</dbReference>
<feature type="domain" description="Transposase IS4-like" evidence="1">
    <location>
        <begin position="96"/>
        <end position="288"/>
    </location>
</feature>
<evidence type="ECO:0000259" key="2">
    <source>
        <dbReference type="Pfam" id="PF13340"/>
    </source>
</evidence>
<protein>
    <submittedName>
        <fullName evidence="3">IS5 family transposase</fullName>
    </submittedName>
</protein>
<accession>A0A7X6K6I7</accession>
<dbReference type="InterPro" id="IPR025161">
    <property type="entry name" value="IS402-like_dom"/>
</dbReference>
<proteinExistence type="predicted"/>